<keyword evidence="6 10" id="KW-0472">Membrane</keyword>
<comment type="similarity">
    <text evidence="8">Belongs to the methyl-accepting chemotaxis (MCP) protein family.</text>
</comment>
<evidence type="ECO:0000313" key="13">
    <source>
        <dbReference type="EMBL" id="RMO69122.1"/>
    </source>
</evidence>
<dbReference type="GO" id="GO:0007165">
    <property type="term" value="P:signal transduction"/>
    <property type="evidence" value="ECO:0007669"/>
    <property type="project" value="UniProtKB-KW"/>
</dbReference>
<reference evidence="13 14" key="1">
    <citation type="submission" date="2018-08" db="EMBL/GenBank/DDBJ databases">
        <title>Recombination of ecologically and evolutionarily significant loci maintains genetic cohesion in the Pseudomonas syringae species complex.</title>
        <authorList>
            <person name="Dillon M."/>
            <person name="Thakur S."/>
            <person name="Almeida R.N.D."/>
            <person name="Weir B.S."/>
            <person name="Guttman D.S."/>
        </authorList>
    </citation>
    <scope>NUCLEOTIDE SEQUENCE [LARGE SCALE GENOMIC DNA]</scope>
    <source>
        <strain evidence="13 14">ICMP 4388</strain>
    </source>
</reference>
<dbReference type="PROSITE" id="PS50885">
    <property type="entry name" value="HAMP"/>
    <property type="match status" value="1"/>
</dbReference>
<evidence type="ECO:0000259" key="12">
    <source>
        <dbReference type="PROSITE" id="PS50885"/>
    </source>
</evidence>
<keyword evidence="7 9" id="KW-0807">Transducer</keyword>
<evidence type="ECO:0000256" key="1">
    <source>
        <dbReference type="ARBA" id="ARBA00004651"/>
    </source>
</evidence>
<dbReference type="PANTHER" id="PTHR32089">
    <property type="entry name" value="METHYL-ACCEPTING CHEMOTAXIS PROTEIN MCPB"/>
    <property type="match status" value="1"/>
</dbReference>
<keyword evidence="2" id="KW-1003">Cell membrane</keyword>
<dbReference type="Gene3D" id="1.10.287.950">
    <property type="entry name" value="Methyl-accepting chemotaxis protein"/>
    <property type="match status" value="1"/>
</dbReference>
<evidence type="ECO:0000256" key="2">
    <source>
        <dbReference type="ARBA" id="ARBA00022475"/>
    </source>
</evidence>
<accession>A0A3M3XGB1</accession>
<dbReference type="PANTHER" id="PTHR32089:SF112">
    <property type="entry name" value="LYSOZYME-LIKE PROTEIN-RELATED"/>
    <property type="match status" value="1"/>
</dbReference>
<name>A0A3M3XGB1_PSEAP</name>
<feature type="domain" description="Methyl-accepting transducer" evidence="11">
    <location>
        <begin position="380"/>
        <end position="616"/>
    </location>
</feature>
<feature type="domain" description="HAMP" evidence="12">
    <location>
        <begin position="323"/>
        <end position="375"/>
    </location>
</feature>
<dbReference type="Proteomes" id="UP000274541">
    <property type="component" value="Unassembled WGS sequence"/>
</dbReference>
<dbReference type="EMBL" id="RBPX01000094">
    <property type="protein sequence ID" value="RMO69122.1"/>
    <property type="molecule type" value="Genomic_DNA"/>
</dbReference>
<sequence length="652" mass="70354">MLRNAPLSMKLLLILIFPLVGFLAFAGLFVADKSENLGDMRRAVTATSAAQKVSDVVTTLQRERGASGVFLGSGGKSMQDKLKTFRQETDKAISEMRAQSTDGIPGPDKVNRAFEELIALRLKVDSLGINNTESGTRFTDIIKTLIGFSYSMESSIEDPEILRGLSSLNQFVDMKERAGRERVLLGLAFNQNRFDAALLSRFSRNLGEFSGYFEAFQRWSPEAFKTKLNAVLQQPGSLEVARLQRLGFDTPLGDPLNVKPEDWFNLSTARIDMMANVEAELGQNVVGLATDARSSAQSSLYVAVATVVLMLIVVLWLASVIIRNIKVAVVDVNRTLMALSTRDLTARTRYVGKDEFGEISRNLDNMAQQISDVIRDIGSATAQVATAAEQSSAVALQTNQNVAQQRQGTDQVATAISEMSATVKDVARSTTDAAEMSQRVNNSTLQGKTEIDNTIGLIQGLSVQAEETSRIIDELKGESNSISSVLDVIRGVADQTNLLALNAAIEAARAGEQGRGFAVVADEVRSLAQRTQNSTTEIEALIQALQKGTGAASGLMDASLQRTEGTVVLARQAEQALVEINQSIGTIEQMSQQISAAAEQQSAVTEEINRSVLSVRDIADQSASATEQSAASTVELARLGSDLQSMVARFKI</sequence>
<dbReference type="SMART" id="SM00283">
    <property type="entry name" value="MA"/>
    <property type="match status" value="1"/>
</dbReference>
<organism evidence="13 14">
    <name type="scientific">Pseudomonas syringae pv. aptata</name>
    <dbReference type="NCBI Taxonomy" id="83167"/>
    <lineage>
        <taxon>Bacteria</taxon>
        <taxon>Pseudomonadati</taxon>
        <taxon>Pseudomonadota</taxon>
        <taxon>Gammaproteobacteria</taxon>
        <taxon>Pseudomonadales</taxon>
        <taxon>Pseudomonadaceae</taxon>
        <taxon>Pseudomonas</taxon>
        <taxon>Pseudomonas syringae</taxon>
    </lineage>
</organism>
<protein>
    <submittedName>
        <fullName evidence="13">Methyl-accepting chemotaxis protein</fullName>
    </submittedName>
</protein>
<dbReference type="GO" id="GO:0005886">
    <property type="term" value="C:plasma membrane"/>
    <property type="evidence" value="ECO:0007669"/>
    <property type="project" value="UniProtKB-SubCell"/>
</dbReference>
<evidence type="ECO:0000256" key="7">
    <source>
        <dbReference type="ARBA" id="ARBA00023224"/>
    </source>
</evidence>
<comment type="subcellular location">
    <subcellularLocation>
        <location evidence="1">Cell membrane</location>
        <topology evidence="1">Multi-pass membrane protein</topology>
    </subcellularLocation>
</comment>
<keyword evidence="5 10" id="KW-1133">Transmembrane helix</keyword>
<dbReference type="InterPro" id="IPR003660">
    <property type="entry name" value="HAMP_dom"/>
</dbReference>
<evidence type="ECO:0000256" key="5">
    <source>
        <dbReference type="ARBA" id="ARBA00022989"/>
    </source>
</evidence>
<evidence type="ECO:0000256" key="8">
    <source>
        <dbReference type="ARBA" id="ARBA00029447"/>
    </source>
</evidence>
<gene>
    <name evidence="13" type="ORF">ALQ37_00385</name>
</gene>
<feature type="transmembrane region" description="Helical" evidence="10">
    <location>
        <begin position="300"/>
        <end position="322"/>
    </location>
</feature>
<dbReference type="SUPFAM" id="SSF58104">
    <property type="entry name" value="Methyl-accepting chemotaxis protein (MCP) signaling domain"/>
    <property type="match status" value="1"/>
</dbReference>
<evidence type="ECO:0000256" key="10">
    <source>
        <dbReference type="SAM" id="Phobius"/>
    </source>
</evidence>
<keyword evidence="3" id="KW-0488">Methylation</keyword>
<evidence type="ECO:0000256" key="6">
    <source>
        <dbReference type="ARBA" id="ARBA00023136"/>
    </source>
</evidence>
<dbReference type="FunFam" id="1.10.287.950:FF:000001">
    <property type="entry name" value="Methyl-accepting chemotaxis sensory transducer"/>
    <property type="match status" value="1"/>
</dbReference>
<dbReference type="Pfam" id="PF08376">
    <property type="entry name" value="NIT"/>
    <property type="match status" value="1"/>
</dbReference>
<dbReference type="GO" id="GO:0004888">
    <property type="term" value="F:transmembrane signaling receptor activity"/>
    <property type="evidence" value="ECO:0007669"/>
    <property type="project" value="InterPro"/>
</dbReference>
<dbReference type="InterPro" id="IPR004090">
    <property type="entry name" value="Chemotax_Me-accpt_rcpt"/>
</dbReference>
<dbReference type="CDD" id="cd11386">
    <property type="entry name" value="MCP_signal"/>
    <property type="match status" value="1"/>
</dbReference>
<proteinExistence type="inferred from homology"/>
<dbReference type="InterPro" id="IPR013587">
    <property type="entry name" value="Nitrate/nitrite_sensing"/>
</dbReference>
<evidence type="ECO:0000256" key="9">
    <source>
        <dbReference type="PROSITE-ProRule" id="PRU00284"/>
    </source>
</evidence>
<evidence type="ECO:0000256" key="3">
    <source>
        <dbReference type="ARBA" id="ARBA00022481"/>
    </source>
</evidence>
<dbReference type="InterPro" id="IPR004089">
    <property type="entry name" value="MCPsignal_dom"/>
</dbReference>
<evidence type="ECO:0000313" key="14">
    <source>
        <dbReference type="Proteomes" id="UP000274541"/>
    </source>
</evidence>
<dbReference type="PRINTS" id="PR00260">
    <property type="entry name" value="CHEMTRNSDUCR"/>
</dbReference>
<dbReference type="AlphaFoldDB" id="A0A3M3XGB1"/>
<dbReference type="SMART" id="SM00304">
    <property type="entry name" value="HAMP"/>
    <property type="match status" value="1"/>
</dbReference>
<keyword evidence="4 10" id="KW-0812">Transmembrane</keyword>
<dbReference type="Pfam" id="PF00015">
    <property type="entry name" value="MCPsignal"/>
    <property type="match status" value="1"/>
</dbReference>
<dbReference type="PROSITE" id="PS50111">
    <property type="entry name" value="CHEMOTAXIS_TRANSDUC_2"/>
    <property type="match status" value="1"/>
</dbReference>
<comment type="caution">
    <text evidence="13">The sequence shown here is derived from an EMBL/GenBank/DDBJ whole genome shotgun (WGS) entry which is preliminary data.</text>
</comment>
<dbReference type="GO" id="GO:0006935">
    <property type="term" value="P:chemotaxis"/>
    <property type="evidence" value="ECO:0007669"/>
    <property type="project" value="InterPro"/>
</dbReference>
<evidence type="ECO:0000256" key="4">
    <source>
        <dbReference type="ARBA" id="ARBA00022692"/>
    </source>
</evidence>
<evidence type="ECO:0000259" key="11">
    <source>
        <dbReference type="PROSITE" id="PS50111"/>
    </source>
</evidence>